<evidence type="ECO:0008006" key="3">
    <source>
        <dbReference type="Google" id="ProtNLM"/>
    </source>
</evidence>
<evidence type="ECO:0000313" key="1">
    <source>
        <dbReference type="EMBL" id="GAA1512376.1"/>
    </source>
</evidence>
<comment type="caution">
    <text evidence="1">The sequence shown here is derived from an EMBL/GenBank/DDBJ whole genome shotgun (WGS) entry which is preliminary data.</text>
</comment>
<gene>
    <name evidence="1" type="ORF">GCM10009788_16160</name>
</gene>
<reference evidence="1 2" key="1">
    <citation type="journal article" date="2019" name="Int. J. Syst. Evol. Microbiol.">
        <title>The Global Catalogue of Microorganisms (GCM) 10K type strain sequencing project: providing services to taxonomists for standard genome sequencing and annotation.</title>
        <authorList>
            <consortium name="The Broad Institute Genomics Platform"/>
            <consortium name="The Broad Institute Genome Sequencing Center for Infectious Disease"/>
            <person name="Wu L."/>
            <person name="Ma J."/>
        </authorList>
    </citation>
    <scope>NUCLEOTIDE SEQUENCE [LARGE SCALE GENOMIC DNA]</scope>
    <source>
        <strain evidence="1 2">JCM 14942</strain>
    </source>
</reference>
<dbReference type="EMBL" id="BAAAOR010000013">
    <property type="protein sequence ID" value="GAA1512376.1"/>
    <property type="molecule type" value="Genomic_DNA"/>
</dbReference>
<evidence type="ECO:0000313" key="2">
    <source>
        <dbReference type="Proteomes" id="UP001500842"/>
    </source>
</evidence>
<name>A0ABN2A6C8_9ACTN</name>
<accession>A0ABN2A6C8</accession>
<sequence length="188" mass="20036">MRAAPHLIRKHVVVGDVETDGISDLDASEVEGSLTRSCEEVARDQLESGRPTADHGAPGDVFAERDRMRLGVRGTGPAIGKPQDAAVVRRGVVWSVEDAADQRGDTQRGHGLVDDDAGSPVAERVDCGGVFRPYDEIWRALYPLRDALGKLASLSDVVGSHLSVVARQITTIAGHATLHNRESESALG</sequence>
<proteinExistence type="predicted"/>
<organism evidence="1 2">
    <name type="scientific">Nocardioides humi</name>
    <dbReference type="NCBI Taxonomy" id="449461"/>
    <lineage>
        <taxon>Bacteria</taxon>
        <taxon>Bacillati</taxon>
        <taxon>Actinomycetota</taxon>
        <taxon>Actinomycetes</taxon>
        <taxon>Propionibacteriales</taxon>
        <taxon>Nocardioidaceae</taxon>
        <taxon>Nocardioides</taxon>
    </lineage>
</organism>
<protein>
    <recommendedName>
        <fullName evidence="3">Excreted virulence factor EspC, type VII ESX diderm</fullName>
    </recommendedName>
</protein>
<keyword evidence="2" id="KW-1185">Reference proteome</keyword>
<dbReference type="Proteomes" id="UP001500842">
    <property type="component" value="Unassembled WGS sequence"/>
</dbReference>